<feature type="compositionally biased region" description="Basic and acidic residues" evidence="1">
    <location>
        <begin position="259"/>
        <end position="276"/>
    </location>
</feature>
<dbReference type="RefSeq" id="WP_112749550.1">
    <property type="nucleotide sequence ID" value="NZ_QMFY01000019.1"/>
</dbReference>
<reference evidence="3 4" key="1">
    <citation type="submission" date="2018-06" db="EMBL/GenBank/DDBJ databases">
        <title>Chryseolinea flavus sp. nov., a member of the phylum Bacteroidetes isolated from soil.</title>
        <authorList>
            <person name="Li Y."/>
            <person name="Wang J."/>
        </authorList>
    </citation>
    <scope>NUCLEOTIDE SEQUENCE [LARGE SCALE GENOMIC DNA]</scope>
    <source>
        <strain evidence="3 4">SDU1-6</strain>
    </source>
</reference>
<feature type="region of interest" description="Disordered" evidence="1">
    <location>
        <begin position="77"/>
        <end position="143"/>
    </location>
</feature>
<evidence type="ECO:0000313" key="4">
    <source>
        <dbReference type="Proteomes" id="UP000251889"/>
    </source>
</evidence>
<dbReference type="OrthoDB" id="917001at2"/>
<dbReference type="AlphaFoldDB" id="A0A364XVY1"/>
<comment type="caution">
    <text evidence="3">The sequence shown here is derived from an EMBL/GenBank/DDBJ whole genome shotgun (WGS) entry which is preliminary data.</text>
</comment>
<proteinExistence type="predicted"/>
<evidence type="ECO:0000256" key="1">
    <source>
        <dbReference type="SAM" id="MobiDB-lite"/>
    </source>
</evidence>
<feature type="compositionally biased region" description="Basic and acidic residues" evidence="1">
    <location>
        <begin position="94"/>
        <end position="112"/>
    </location>
</feature>
<accession>A0A364XVY1</accession>
<gene>
    <name evidence="3" type="ORF">DQQ10_24345</name>
</gene>
<organism evidence="3 4">
    <name type="scientific">Pseudochryseolinea flava</name>
    <dbReference type="NCBI Taxonomy" id="2059302"/>
    <lineage>
        <taxon>Bacteria</taxon>
        <taxon>Pseudomonadati</taxon>
        <taxon>Bacteroidota</taxon>
        <taxon>Cytophagia</taxon>
        <taxon>Cytophagales</taxon>
        <taxon>Fulvivirgaceae</taxon>
        <taxon>Pseudochryseolinea</taxon>
    </lineage>
</organism>
<evidence type="ECO:0000313" key="3">
    <source>
        <dbReference type="EMBL" id="RAV98283.1"/>
    </source>
</evidence>
<feature type="transmembrane region" description="Helical" evidence="2">
    <location>
        <begin position="50"/>
        <end position="70"/>
    </location>
</feature>
<feature type="region of interest" description="Disordered" evidence="1">
    <location>
        <begin position="234"/>
        <end position="276"/>
    </location>
</feature>
<sequence>MKNMPEKDFWNSIKTRLGNYEEVPADDAWHKIAGALPPAVSNRGKLKKGIGTATVFILGALAGAGVTQFFSHHDQRNVTSEQEIAGRGPNNSTRNDERRLKDEIATNGHRDTSSLQVSDSDRSTTTTTTSGYPLINDPGKSGGLETTVVEQHSIANLARSSDGTHPPSLSAEQIKRRKNSDVVHSAEDNGTVHAEQSAIATADTNPVIAMNDNNSISDSASAVHDTVGNAHVPSVSANLRRRMSAKPRGDESMDSTDTSVKESEQRAVTKTKQKEDLRKPKILRNANVYAVITPSLSFQEITPVKTDGIEVLDFESPGVIDNARLGWSFDAGYQGVIKKNLEWYAGLSYYQQQQTLSYRYNTGKFDVTQTPKGITMTPQTATKSFSYNMRNVGASAGVFYTIKQGGLRHKFGAGLQFHQGLLKSSGESSYNNKQSRYLNYQLSYRLEMSANQRWNIFLQPSYTHAIISNENLREPFKLKPYRAGIGVGAIYRF</sequence>
<protein>
    <submittedName>
        <fullName evidence="3">Uncharacterized protein</fullName>
    </submittedName>
</protein>
<keyword evidence="2" id="KW-1133">Transmembrane helix</keyword>
<name>A0A364XVY1_9BACT</name>
<dbReference type="Proteomes" id="UP000251889">
    <property type="component" value="Unassembled WGS sequence"/>
</dbReference>
<dbReference type="EMBL" id="QMFY01000019">
    <property type="protein sequence ID" value="RAV98283.1"/>
    <property type="molecule type" value="Genomic_DNA"/>
</dbReference>
<feature type="region of interest" description="Disordered" evidence="1">
    <location>
        <begin position="157"/>
        <end position="198"/>
    </location>
</feature>
<keyword evidence="2" id="KW-0472">Membrane</keyword>
<keyword evidence="4" id="KW-1185">Reference proteome</keyword>
<keyword evidence="2" id="KW-0812">Transmembrane</keyword>
<evidence type="ECO:0000256" key="2">
    <source>
        <dbReference type="SAM" id="Phobius"/>
    </source>
</evidence>